<dbReference type="InterPro" id="IPR001544">
    <property type="entry name" value="Aminotrans_IV"/>
</dbReference>
<dbReference type="GO" id="GO:0005739">
    <property type="term" value="C:mitochondrion"/>
    <property type="evidence" value="ECO:0007669"/>
    <property type="project" value="TreeGrafter"/>
</dbReference>
<feature type="modified residue" description="N6-(pyridoxal phosphate)lysine" evidence="9">
    <location>
        <position position="233"/>
    </location>
</feature>
<dbReference type="Pfam" id="PF01063">
    <property type="entry name" value="Aminotran_4"/>
    <property type="match status" value="1"/>
</dbReference>
<evidence type="ECO:0000256" key="9">
    <source>
        <dbReference type="PIRSR" id="PIRSR006468-1"/>
    </source>
</evidence>
<dbReference type="EC" id="2.6.1.42" evidence="3"/>
<evidence type="ECO:0000256" key="5">
    <source>
        <dbReference type="ARBA" id="ARBA00022605"/>
    </source>
</evidence>
<dbReference type="Gene3D" id="3.30.470.10">
    <property type="match status" value="1"/>
</dbReference>
<feature type="region of interest" description="Disordered" evidence="10">
    <location>
        <begin position="1"/>
        <end position="29"/>
    </location>
</feature>
<dbReference type="PIRSF" id="PIRSF006468">
    <property type="entry name" value="BCAT1"/>
    <property type="match status" value="1"/>
</dbReference>
<evidence type="ECO:0000256" key="4">
    <source>
        <dbReference type="ARBA" id="ARBA00022576"/>
    </source>
</evidence>
<comment type="similarity">
    <text evidence="2">Belongs to the class-IV pyridoxal-phosphate-dependent aminotransferase family.</text>
</comment>
<keyword evidence="8" id="KW-0100">Branched-chain amino acid biosynthesis</keyword>
<evidence type="ECO:0000256" key="6">
    <source>
        <dbReference type="ARBA" id="ARBA00022679"/>
    </source>
</evidence>
<keyword evidence="6 11" id="KW-0808">Transferase</keyword>
<evidence type="ECO:0000256" key="8">
    <source>
        <dbReference type="ARBA" id="ARBA00023304"/>
    </source>
</evidence>
<organism evidence="11">
    <name type="scientific">Rhipicephalus appendiculatus</name>
    <name type="common">Brown ear tick</name>
    <dbReference type="NCBI Taxonomy" id="34631"/>
    <lineage>
        <taxon>Eukaryota</taxon>
        <taxon>Metazoa</taxon>
        <taxon>Ecdysozoa</taxon>
        <taxon>Arthropoda</taxon>
        <taxon>Chelicerata</taxon>
        <taxon>Arachnida</taxon>
        <taxon>Acari</taxon>
        <taxon>Parasitiformes</taxon>
        <taxon>Ixodida</taxon>
        <taxon>Ixodoidea</taxon>
        <taxon>Ixodidae</taxon>
        <taxon>Rhipicephalinae</taxon>
        <taxon>Rhipicephalus</taxon>
        <taxon>Rhipicephalus</taxon>
    </lineage>
</organism>
<dbReference type="NCBIfam" id="TIGR01123">
    <property type="entry name" value="ilvE_II"/>
    <property type="match status" value="1"/>
</dbReference>
<dbReference type="InterPro" id="IPR043131">
    <property type="entry name" value="BCAT-like_N"/>
</dbReference>
<dbReference type="FunFam" id="3.20.10.10:FF:000004">
    <property type="entry name" value="Branched-chain-amino-acid aminotransferase"/>
    <property type="match status" value="1"/>
</dbReference>
<dbReference type="GO" id="GO:0009099">
    <property type="term" value="P:L-valine biosynthetic process"/>
    <property type="evidence" value="ECO:0007669"/>
    <property type="project" value="TreeGrafter"/>
</dbReference>
<dbReference type="CDD" id="cd01557">
    <property type="entry name" value="BCAT_beta_family"/>
    <property type="match status" value="1"/>
</dbReference>
<dbReference type="PANTHER" id="PTHR11825">
    <property type="entry name" value="SUBGROUP IIII AMINOTRANSFERASE"/>
    <property type="match status" value="1"/>
</dbReference>
<evidence type="ECO:0000256" key="1">
    <source>
        <dbReference type="ARBA" id="ARBA00001933"/>
    </source>
</evidence>
<dbReference type="InterPro" id="IPR036038">
    <property type="entry name" value="Aminotransferase-like"/>
</dbReference>
<dbReference type="AlphaFoldDB" id="A0A131YGU4"/>
<dbReference type="PANTHER" id="PTHR11825:SF44">
    <property type="entry name" value="BRANCHED-CHAIN-AMINO-ACID AMINOTRANSFERASE"/>
    <property type="match status" value="1"/>
</dbReference>
<dbReference type="GO" id="GO:0009098">
    <property type="term" value="P:L-leucine biosynthetic process"/>
    <property type="evidence" value="ECO:0007669"/>
    <property type="project" value="TreeGrafter"/>
</dbReference>
<dbReference type="EMBL" id="GEDV01010014">
    <property type="protein sequence ID" value="JAP78543.1"/>
    <property type="molecule type" value="Transcribed_RNA"/>
</dbReference>
<proteinExistence type="inferred from homology"/>
<dbReference type="Gene3D" id="3.20.10.10">
    <property type="entry name" value="D-amino Acid Aminotransferase, subunit A, domain 2"/>
    <property type="match status" value="1"/>
</dbReference>
<evidence type="ECO:0000256" key="3">
    <source>
        <dbReference type="ARBA" id="ARBA00013053"/>
    </source>
</evidence>
<dbReference type="FunFam" id="3.30.470.10:FF:000002">
    <property type="entry name" value="Branched-chain-amino-acid aminotransferase"/>
    <property type="match status" value="1"/>
</dbReference>
<name>A0A131YGU4_RHIAP</name>
<keyword evidence="4 11" id="KW-0032">Aminotransferase</keyword>
<sequence>MRRVQNPDCNDEPVRYSWSAADQPKKDAEKARSTFLFNDLEVELMPATNRKPKPDPSKLLFGQDMSDHMFMVRWTSADGWEKPKISPIRNLELHPAAKVLHYAQELFEGLKAYRGHDDKVRLFRPEMNVRRLLNSAARLDLPKFDGDEFLKCLSKLVSIEKEWVPKYPMSSLYIRPTLIGIEPTLGVARSNEALFFVILSPVGPYFRTGIKPVSLLADPKYVRAWPGGTGDKKLGCNYAPTLMVQNEAEKLGLQQVLWLFGEDEQVTEVGAMNVMVLLKNKDGGTELVTPPLSGIILPGVTRQSVLDLTREWNEFKVSERKITMAEIREALKEDRLLEMFGCGTACVICPIERLYHRGENLHIPTMEQSSPLANRVLKAITDIQYGVVPHSWAIEVE</sequence>
<dbReference type="InterPro" id="IPR033939">
    <property type="entry name" value="BCAT_family"/>
</dbReference>
<accession>A0A131YGU4</accession>
<dbReference type="InterPro" id="IPR043132">
    <property type="entry name" value="BCAT-like_C"/>
</dbReference>
<protein>
    <recommendedName>
        <fullName evidence="3">branched-chain-amino-acid transaminase</fullName>
        <ecNumber evidence="3">2.6.1.42</ecNumber>
    </recommendedName>
</protein>
<reference evidence="11" key="1">
    <citation type="journal article" date="2016" name="Ticks Tick Borne Dis.">
        <title>De novo assembly and annotation of the salivary gland transcriptome of Rhipicephalus appendiculatus male and female ticks during blood feeding.</title>
        <authorList>
            <person name="de Castro M.H."/>
            <person name="de Klerk D."/>
            <person name="Pienaar R."/>
            <person name="Latif A.A."/>
            <person name="Rees D.J."/>
            <person name="Mans B.J."/>
        </authorList>
    </citation>
    <scope>NUCLEOTIDE SEQUENCE</scope>
    <source>
        <tissue evidence="11">Salivary glands</tissue>
    </source>
</reference>
<dbReference type="InterPro" id="IPR005786">
    <property type="entry name" value="B_amino_transII"/>
</dbReference>
<keyword evidence="7" id="KW-0663">Pyridoxal phosphate</keyword>
<evidence type="ECO:0000256" key="7">
    <source>
        <dbReference type="ARBA" id="ARBA00022898"/>
    </source>
</evidence>
<keyword evidence="5" id="KW-0028">Amino-acid biosynthesis</keyword>
<comment type="cofactor">
    <cofactor evidence="1">
        <name>pyridoxal 5'-phosphate</name>
        <dbReference type="ChEBI" id="CHEBI:597326"/>
    </cofactor>
</comment>
<evidence type="ECO:0000256" key="10">
    <source>
        <dbReference type="SAM" id="MobiDB-lite"/>
    </source>
</evidence>
<dbReference type="GO" id="GO:0004084">
    <property type="term" value="F:branched-chain-amino-acid transaminase activity"/>
    <property type="evidence" value="ECO:0007669"/>
    <property type="project" value="UniProtKB-EC"/>
</dbReference>
<dbReference type="NCBIfam" id="NF009897">
    <property type="entry name" value="PRK13357.1"/>
    <property type="match status" value="1"/>
</dbReference>
<dbReference type="SUPFAM" id="SSF56752">
    <property type="entry name" value="D-aminoacid aminotransferase-like PLP-dependent enzymes"/>
    <property type="match status" value="1"/>
</dbReference>
<evidence type="ECO:0000256" key="2">
    <source>
        <dbReference type="ARBA" id="ARBA00009320"/>
    </source>
</evidence>
<evidence type="ECO:0000313" key="11">
    <source>
        <dbReference type="EMBL" id="JAP78543.1"/>
    </source>
</evidence>